<dbReference type="Pfam" id="PF00122">
    <property type="entry name" value="E1-E2_ATPase"/>
    <property type="match status" value="1"/>
</dbReference>
<dbReference type="GO" id="GO:0016887">
    <property type="term" value="F:ATP hydrolysis activity"/>
    <property type="evidence" value="ECO:0007669"/>
    <property type="project" value="InterPro"/>
</dbReference>
<keyword evidence="3" id="KW-1278">Translocase</keyword>
<dbReference type="PRINTS" id="PR00120">
    <property type="entry name" value="HATPASE"/>
</dbReference>
<dbReference type="Pfam" id="PF00702">
    <property type="entry name" value="Hydrolase"/>
    <property type="match status" value="1"/>
</dbReference>
<dbReference type="Gene3D" id="2.70.150.10">
    <property type="entry name" value="Calcium-transporting ATPase, cytoplasmic transduction domain A"/>
    <property type="match status" value="1"/>
</dbReference>
<dbReference type="OrthoDB" id="499468at2"/>
<evidence type="ECO:0000259" key="7">
    <source>
        <dbReference type="Pfam" id="PF00122"/>
    </source>
</evidence>
<dbReference type="SFLD" id="SFLDF00027">
    <property type="entry name" value="p-type_atpase"/>
    <property type="match status" value="1"/>
</dbReference>
<dbReference type="InterPro" id="IPR059000">
    <property type="entry name" value="ATPase_P-type_domA"/>
</dbReference>
<dbReference type="PROSITE" id="PS00154">
    <property type="entry name" value="ATPASE_E1_E2"/>
    <property type="match status" value="1"/>
</dbReference>
<dbReference type="SFLD" id="SFLDS00003">
    <property type="entry name" value="Haloacid_Dehalogenase"/>
    <property type="match status" value="1"/>
</dbReference>
<dbReference type="PANTHER" id="PTHR42861">
    <property type="entry name" value="CALCIUM-TRANSPORTING ATPASE"/>
    <property type="match status" value="1"/>
</dbReference>
<keyword evidence="4 6" id="KW-1133">Transmembrane helix</keyword>
<evidence type="ECO:0000256" key="5">
    <source>
        <dbReference type="ARBA" id="ARBA00023136"/>
    </source>
</evidence>
<organism evidence="8">
    <name type="scientific">Cyanothece sp. (strain PCC 7425 / ATCC 29141)</name>
    <dbReference type="NCBI Taxonomy" id="395961"/>
    <lineage>
        <taxon>Bacteria</taxon>
        <taxon>Bacillati</taxon>
        <taxon>Cyanobacteriota</taxon>
        <taxon>Cyanophyceae</taxon>
        <taxon>Gomontiellales</taxon>
        <taxon>Cyanothecaceae</taxon>
        <taxon>Cyanothece</taxon>
    </lineage>
</organism>
<comment type="subcellular location">
    <subcellularLocation>
        <location evidence="1">Membrane</location>
        <topology evidence="1">Multi-pass membrane protein</topology>
    </subcellularLocation>
</comment>
<dbReference type="GO" id="GO:0005524">
    <property type="term" value="F:ATP binding"/>
    <property type="evidence" value="ECO:0007669"/>
    <property type="project" value="InterPro"/>
</dbReference>
<sequence>MIEQGLTEEEVLSRRKQGLGNQVQTKTSRSYLEILRQNVFTFMNCVLFAIGLILTVLGRPGDAVVSVGVVLMNAIVGVVQESRSKQQLDQISLLTRPTVTAIRSGEKRVIDPAELVVGDVLLANPGDQIVVDGSLLSGGPLELDESLLTGESDLISKKPGDPVYSGSYCVSGSGLYRAEKVGMHSLAQQLTASARQFRQVLTPLQQEINLVLRLLLLLVSYLWGLLSMLTMIDHVPLVQSVQMAAVIGGLVPNGLFFMITVAYALGAVRMVKTGALVQQMNAVESLSYVNVLCLDKTGTLTANQLSLDGVFPLQHSESAFKHLLGSYAASQSVSNRTSAAITSSCSGKSYPLQAEVPFSSERKWSALTFAASADPETPQGTYVLGAPEILQFQVGFSPELQTQLETLTQAGLRVILFAYQSEPVALDDAAGHPQLPDQLVPLGLVSLRDQLRPRLQETLQGFIRSGVQLKIISGDNPYTVAALVRQAGLGVELAVISGLQLAQMERSQFQQAVVEHTIFGRISPQQKAELIATLRQLGYYTAMIGDGVNDVMSLKQSQVGIAMQSGSAATRGVADIVLLDDSFAALLPAVREGQRIVRGIQVILKLFLTRILYMALLIISVGVVNAGFPFAPKSNSLLLFLTVGIPPLAIATWARPAPAPKGLIRSILHFVLPATLTLFIVTMAVYVGYRITANQAVAQSALTTTAVLSGLLLIPFAEPPTRFWVGGSSLSGDWRPTLLALAMLGLFIGVMANPMLRHFFELVLLDERDYVVIVALVTLWAIALRFTWRQRLLDRFLNVDLRGDT</sequence>
<feature type="transmembrane region" description="Helical" evidence="6">
    <location>
        <begin position="770"/>
        <end position="788"/>
    </location>
</feature>
<feature type="transmembrane region" description="Helical" evidence="6">
    <location>
        <begin position="738"/>
        <end position="758"/>
    </location>
</feature>
<dbReference type="SFLD" id="SFLDG00002">
    <property type="entry name" value="C1.7:_P-type_atpase_like"/>
    <property type="match status" value="1"/>
</dbReference>
<dbReference type="EMBL" id="CP001344">
    <property type="protein sequence ID" value="ACL46447.1"/>
    <property type="molecule type" value="Genomic_DNA"/>
</dbReference>
<feature type="domain" description="P-type ATPase A" evidence="7">
    <location>
        <begin position="94"/>
        <end position="193"/>
    </location>
</feature>
<dbReference type="NCBIfam" id="TIGR01494">
    <property type="entry name" value="ATPase_P-type"/>
    <property type="match status" value="2"/>
</dbReference>
<evidence type="ECO:0000256" key="2">
    <source>
        <dbReference type="ARBA" id="ARBA00022692"/>
    </source>
</evidence>
<dbReference type="InterPro" id="IPR023299">
    <property type="entry name" value="ATPase_P-typ_cyto_dom_N"/>
</dbReference>
<accession>B8HWM1</accession>
<dbReference type="eggNOG" id="COG0474">
    <property type="taxonomic scope" value="Bacteria"/>
</dbReference>
<dbReference type="InterPro" id="IPR044492">
    <property type="entry name" value="P_typ_ATPase_HD_dom"/>
</dbReference>
<evidence type="ECO:0000256" key="1">
    <source>
        <dbReference type="ARBA" id="ARBA00004141"/>
    </source>
</evidence>
<dbReference type="AlphaFoldDB" id="B8HWM1"/>
<keyword evidence="2 6" id="KW-0812">Transmembrane</keyword>
<feature type="transmembrane region" description="Helical" evidence="6">
    <location>
        <begin position="39"/>
        <end position="57"/>
    </location>
</feature>
<dbReference type="InterPro" id="IPR008250">
    <property type="entry name" value="ATPase_P-typ_transduc_dom_A_sf"/>
</dbReference>
<dbReference type="SUPFAM" id="SSF81653">
    <property type="entry name" value="Calcium ATPase, transduction domain A"/>
    <property type="match status" value="1"/>
</dbReference>
<reference evidence="8" key="1">
    <citation type="submission" date="2009-01" db="EMBL/GenBank/DDBJ databases">
        <title>Complete sequence of chromosome Cyanothece sp. PCC 7425.</title>
        <authorList>
            <consortium name="US DOE Joint Genome Institute"/>
            <person name="Lucas S."/>
            <person name="Copeland A."/>
            <person name="Lapidus A."/>
            <person name="Glavina del Rio T."/>
            <person name="Dalin E."/>
            <person name="Tice H."/>
            <person name="Bruce D."/>
            <person name="Goodwin L."/>
            <person name="Pitluck S."/>
            <person name="Sims D."/>
            <person name="Meineke L."/>
            <person name="Brettin T."/>
            <person name="Detter J.C."/>
            <person name="Han C."/>
            <person name="Larimer F."/>
            <person name="Land M."/>
            <person name="Hauser L."/>
            <person name="Kyrpides N."/>
            <person name="Ovchinnikova G."/>
            <person name="Liberton M."/>
            <person name="Stoeckel J."/>
            <person name="Banerjee A."/>
            <person name="Singh A."/>
            <person name="Page L."/>
            <person name="Sato H."/>
            <person name="Zhao L."/>
            <person name="Sherman L."/>
            <person name="Pakrasi H."/>
            <person name="Richardson P."/>
        </authorList>
    </citation>
    <scope>NUCLEOTIDE SEQUENCE</scope>
    <source>
        <strain evidence="8">PCC 7425</strain>
    </source>
</reference>
<dbReference type="KEGG" id="cyn:Cyan7425_4133"/>
<dbReference type="InterPro" id="IPR023298">
    <property type="entry name" value="ATPase_P-typ_TM_dom_sf"/>
</dbReference>
<feature type="transmembrane region" description="Helical" evidence="6">
    <location>
        <begin position="695"/>
        <end position="717"/>
    </location>
</feature>
<evidence type="ECO:0000256" key="6">
    <source>
        <dbReference type="SAM" id="Phobius"/>
    </source>
</evidence>
<feature type="transmembrane region" description="Helical" evidence="6">
    <location>
        <begin position="666"/>
        <end position="689"/>
    </location>
</feature>
<dbReference type="GO" id="GO:0016020">
    <property type="term" value="C:membrane"/>
    <property type="evidence" value="ECO:0007669"/>
    <property type="project" value="UniProtKB-SubCell"/>
</dbReference>
<dbReference type="SUPFAM" id="SSF81665">
    <property type="entry name" value="Calcium ATPase, transmembrane domain M"/>
    <property type="match status" value="1"/>
</dbReference>
<feature type="transmembrane region" description="Helical" evidence="6">
    <location>
        <begin position="611"/>
        <end position="631"/>
    </location>
</feature>
<feature type="transmembrane region" description="Helical" evidence="6">
    <location>
        <begin position="637"/>
        <end position="654"/>
    </location>
</feature>
<gene>
    <name evidence="8" type="ordered locus">Cyan7425_4133</name>
</gene>
<dbReference type="InterPro" id="IPR001757">
    <property type="entry name" value="P_typ_ATPase"/>
</dbReference>
<name>B8HWM1_CYAP4</name>
<dbReference type="PRINTS" id="PR00119">
    <property type="entry name" value="CATATPASE"/>
</dbReference>
<evidence type="ECO:0000256" key="4">
    <source>
        <dbReference type="ARBA" id="ARBA00022989"/>
    </source>
</evidence>
<feature type="transmembrane region" description="Helical" evidence="6">
    <location>
        <begin position="210"/>
        <end position="232"/>
    </location>
</feature>
<dbReference type="Gene3D" id="3.40.50.1000">
    <property type="entry name" value="HAD superfamily/HAD-like"/>
    <property type="match status" value="1"/>
</dbReference>
<feature type="transmembrane region" description="Helical" evidence="6">
    <location>
        <begin position="63"/>
        <end position="79"/>
    </location>
</feature>
<dbReference type="STRING" id="395961.Cyan7425_4133"/>
<dbReference type="SUPFAM" id="SSF56784">
    <property type="entry name" value="HAD-like"/>
    <property type="match status" value="1"/>
</dbReference>
<dbReference type="InterPro" id="IPR023214">
    <property type="entry name" value="HAD_sf"/>
</dbReference>
<dbReference type="Gene3D" id="1.20.1110.10">
    <property type="entry name" value="Calcium-transporting ATPase, transmembrane domain"/>
    <property type="match status" value="1"/>
</dbReference>
<dbReference type="InterPro" id="IPR018303">
    <property type="entry name" value="ATPase_P-typ_P_site"/>
</dbReference>
<protein>
    <submittedName>
        <fullName evidence="8">ATPase, P-type (Transporting), HAD superfamily, subfamily IC</fullName>
    </submittedName>
</protein>
<feature type="transmembrane region" description="Helical" evidence="6">
    <location>
        <begin position="244"/>
        <end position="265"/>
    </location>
</feature>
<proteinExistence type="predicted"/>
<dbReference type="InterPro" id="IPR036412">
    <property type="entry name" value="HAD-like_sf"/>
</dbReference>
<evidence type="ECO:0000256" key="3">
    <source>
        <dbReference type="ARBA" id="ARBA00022967"/>
    </source>
</evidence>
<keyword evidence="5 6" id="KW-0472">Membrane</keyword>
<dbReference type="Gene3D" id="3.40.1110.10">
    <property type="entry name" value="Calcium-transporting ATPase, cytoplasmic domain N"/>
    <property type="match status" value="1"/>
</dbReference>
<dbReference type="HOGENOM" id="CLU_002360_5_1_3"/>
<evidence type="ECO:0000313" key="8">
    <source>
        <dbReference type="EMBL" id="ACL46447.1"/>
    </source>
</evidence>